<dbReference type="Pfam" id="PF00385">
    <property type="entry name" value="Chromo"/>
    <property type="match status" value="1"/>
</dbReference>
<gene>
    <name evidence="6" type="ORF">P280DRAFT_517339</name>
</gene>
<dbReference type="Gene3D" id="2.40.50.40">
    <property type="match status" value="2"/>
</dbReference>
<evidence type="ECO:0000259" key="5">
    <source>
        <dbReference type="PROSITE" id="PS50013"/>
    </source>
</evidence>
<feature type="region of interest" description="Disordered" evidence="4">
    <location>
        <begin position="1"/>
        <end position="51"/>
    </location>
</feature>
<dbReference type="Proteomes" id="UP000799753">
    <property type="component" value="Unassembled WGS sequence"/>
</dbReference>
<dbReference type="GO" id="GO:0006338">
    <property type="term" value="P:chromatin remodeling"/>
    <property type="evidence" value="ECO:0007669"/>
    <property type="project" value="UniProtKB-ARBA"/>
</dbReference>
<dbReference type="GO" id="GO:0000792">
    <property type="term" value="C:heterochromatin"/>
    <property type="evidence" value="ECO:0007669"/>
    <property type="project" value="UniProtKB-ARBA"/>
</dbReference>
<dbReference type="SMART" id="SM00300">
    <property type="entry name" value="ChSh"/>
    <property type="match status" value="1"/>
</dbReference>
<dbReference type="InterPro" id="IPR000953">
    <property type="entry name" value="Chromo/chromo_shadow_dom"/>
</dbReference>
<dbReference type="PROSITE" id="PS00598">
    <property type="entry name" value="CHROMO_1"/>
    <property type="match status" value="1"/>
</dbReference>
<dbReference type="PANTHER" id="PTHR22812">
    <property type="entry name" value="CHROMOBOX PROTEIN"/>
    <property type="match status" value="1"/>
</dbReference>
<feature type="compositionally biased region" description="Basic and acidic residues" evidence="4">
    <location>
        <begin position="138"/>
        <end position="151"/>
    </location>
</feature>
<feature type="compositionally biased region" description="Polar residues" evidence="4">
    <location>
        <begin position="122"/>
        <end position="131"/>
    </location>
</feature>
<proteinExistence type="predicted"/>
<dbReference type="InterPro" id="IPR017984">
    <property type="entry name" value="Chromo_dom_subgr"/>
</dbReference>
<keyword evidence="3" id="KW-0539">Nucleus</keyword>
<accession>A0A6A6S4M0</accession>
<evidence type="ECO:0000313" key="7">
    <source>
        <dbReference type="Proteomes" id="UP000799753"/>
    </source>
</evidence>
<dbReference type="CDD" id="cd00024">
    <property type="entry name" value="CD_CSD"/>
    <property type="match status" value="1"/>
</dbReference>
<dbReference type="PRINTS" id="PR00504">
    <property type="entry name" value="CHROMODOMAIN"/>
</dbReference>
<reference evidence="6" key="1">
    <citation type="journal article" date="2020" name="Stud. Mycol.">
        <title>101 Dothideomycetes genomes: a test case for predicting lifestyles and emergence of pathogens.</title>
        <authorList>
            <person name="Haridas S."/>
            <person name="Albert R."/>
            <person name="Binder M."/>
            <person name="Bloem J."/>
            <person name="Labutti K."/>
            <person name="Salamov A."/>
            <person name="Andreopoulos B."/>
            <person name="Baker S."/>
            <person name="Barry K."/>
            <person name="Bills G."/>
            <person name="Bluhm B."/>
            <person name="Cannon C."/>
            <person name="Castanera R."/>
            <person name="Culley D."/>
            <person name="Daum C."/>
            <person name="Ezra D."/>
            <person name="Gonzalez J."/>
            <person name="Henrissat B."/>
            <person name="Kuo A."/>
            <person name="Liang C."/>
            <person name="Lipzen A."/>
            <person name="Lutzoni F."/>
            <person name="Magnuson J."/>
            <person name="Mondo S."/>
            <person name="Nolan M."/>
            <person name="Ohm R."/>
            <person name="Pangilinan J."/>
            <person name="Park H.-J."/>
            <person name="Ramirez L."/>
            <person name="Alfaro M."/>
            <person name="Sun H."/>
            <person name="Tritt A."/>
            <person name="Yoshinaga Y."/>
            <person name="Zwiers L.-H."/>
            <person name="Turgeon B."/>
            <person name="Goodwin S."/>
            <person name="Spatafora J."/>
            <person name="Crous P."/>
            <person name="Grigoriev I."/>
        </authorList>
    </citation>
    <scope>NUCLEOTIDE SEQUENCE</scope>
    <source>
        <strain evidence="6">CBS 473.64</strain>
    </source>
</reference>
<dbReference type="InterPro" id="IPR016197">
    <property type="entry name" value="Chromo-like_dom_sf"/>
</dbReference>
<feature type="domain" description="Chromo" evidence="5">
    <location>
        <begin position="51"/>
        <end position="111"/>
    </location>
</feature>
<evidence type="ECO:0000313" key="6">
    <source>
        <dbReference type="EMBL" id="KAF2641124.1"/>
    </source>
</evidence>
<sequence length="233" mass="26681">MPPALSDDEGSDQSSGDEQILPTKAKPERNAEPEEEVEDGSEGEEEGEDEYVVEKILGHKKQRGVFVYDVKWQGYDDPKDRTWEPKNNLTGAVDILHEYWEEIGGDPETTKGTKRKGRKSGVASQSATPSAPNKKMKKEVEWEPPKGSWEHDVDHVDTVEETIDPTTNKAVRYAYLVWSNQKKSQHPLDHVYMKCPQKMLQYYENHLVFSKQDDLLNGDSYLDDYDKTNFSLD</sequence>
<comment type="subunit">
    <text evidence="2">Component of the NuA4 histone acetyltransferase complex.</text>
</comment>
<feature type="compositionally biased region" description="Acidic residues" evidence="4">
    <location>
        <begin position="1"/>
        <end position="11"/>
    </location>
</feature>
<dbReference type="SUPFAM" id="SSF54160">
    <property type="entry name" value="Chromo domain-like"/>
    <property type="match status" value="2"/>
</dbReference>
<dbReference type="Pfam" id="PF01393">
    <property type="entry name" value="Chromo_shadow"/>
    <property type="match status" value="1"/>
</dbReference>
<dbReference type="InterPro" id="IPR023780">
    <property type="entry name" value="Chromo_domain"/>
</dbReference>
<evidence type="ECO:0000256" key="4">
    <source>
        <dbReference type="SAM" id="MobiDB-lite"/>
    </source>
</evidence>
<evidence type="ECO:0000256" key="3">
    <source>
        <dbReference type="ARBA" id="ARBA00023242"/>
    </source>
</evidence>
<name>A0A6A6S4M0_9PLEO</name>
<feature type="region of interest" description="Disordered" evidence="4">
    <location>
        <begin position="102"/>
        <end position="151"/>
    </location>
</feature>
<dbReference type="InterPro" id="IPR023779">
    <property type="entry name" value="Chromodomain_CS"/>
</dbReference>
<protein>
    <recommendedName>
        <fullName evidence="5">Chromo domain-containing protein</fullName>
    </recommendedName>
</protein>
<comment type="subcellular location">
    <subcellularLocation>
        <location evidence="1">Nucleus</location>
    </subcellularLocation>
</comment>
<dbReference type="SMART" id="SM00298">
    <property type="entry name" value="CHROMO"/>
    <property type="match status" value="1"/>
</dbReference>
<keyword evidence="7" id="KW-1185">Reference proteome</keyword>
<feature type="compositionally biased region" description="Acidic residues" evidence="4">
    <location>
        <begin position="33"/>
        <end position="51"/>
    </location>
</feature>
<evidence type="ECO:0000256" key="2">
    <source>
        <dbReference type="ARBA" id="ARBA00011353"/>
    </source>
</evidence>
<dbReference type="InterPro" id="IPR008251">
    <property type="entry name" value="Chromo_shadow_dom"/>
</dbReference>
<organism evidence="6 7">
    <name type="scientific">Massarina eburnea CBS 473.64</name>
    <dbReference type="NCBI Taxonomy" id="1395130"/>
    <lineage>
        <taxon>Eukaryota</taxon>
        <taxon>Fungi</taxon>
        <taxon>Dikarya</taxon>
        <taxon>Ascomycota</taxon>
        <taxon>Pezizomycotina</taxon>
        <taxon>Dothideomycetes</taxon>
        <taxon>Pleosporomycetidae</taxon>
        <taxon>Pleosporales</taxon>
        <taxon>Massarineae</taxon>
        <taxon>Massarinaceae</taxon>
        <taxon>Massarina</taxon>
    </lineage>
</organism>
<dbReference type="PROSITE" id="PS50013">
    <property type="entry name" value="CHROMO_2"/>
    <property type="match status" value="1"/>
</dbReference>
<evidence type="ECO:0000256" key="1">
    <source>
        <dbReference type="ARBA" id="ARBA00004123"/>
    </source>
</evidence>
<dbReference type="AlphaFoldDB" id="A0A6A6S4M0"/>
<dbReference type="InterPro" id="IPR051219">
    <property type="entry name" value="Heterochromatin_chromo-domain"/>
</dbReference>
<dbReference type="GO" id="GO:0005634">
    <property type="term" value="C:nucleus"/>
    <property type="evidence" value="ECO:0007669"/>
    <property type="project" value="UniProtKB-SubCell"/>
</dbReference>
<dbReference type="OrthoDB" id="433924at2759"/>
<dbReference type="EMBL" id="MU006783">
    <property type="protein sequence ID" value="KAF2641124.1"/>
    <property type="molecule type" value="Genomic_DNA"/>
</dbReference>